<dbReference type="InterPro" id="IPR001680">
    <property type="entry name" value="WD40_rpt"/>
</dbReference>
<dbReference type="GO" id="GO:0032040">
    <property type="term" value="C:small-subunit processome"/>
    <property type="evidence" value="ECO:0007669"/>
    <property type="project" value="InterPro"/>
</dbReference>
<dbReference type="Proteomes" id="UP000039324">
    <property type="component" value="Unassembled WGS sequence"/>
</dbReference>
<dbReference type="Pfam" id="PF25168">
    <property type="entry name" value="Beta-prop_WDR36-Utp21_2nd"/>
    <property type="match status" value="1"/>
</dbReference>
<name>A0A0G4J688_PLABS</name>
<evidence type="ECO:0000259" key="4">
    <source>
        <dbReference type="Pfam" id="PF04192"/>
    </source>
</evidence>
<dbReference type="GO" id="GO:0006364">
    <property type="term" value="P:rRNA processing"/>
    <property type="evidence" value="ECO:0007669"/>
    <property type="project" value="InterPro"/>
</dbReference>
<dbReference type="InterPro" id="IPR011047">
    <property type="entry name" value="Quinoprotein_ADH-like_sf"/>
</dbReference>
<dbReference type="SMART" id="SM00320">
    <property type="entry name" value="WD40"/>
    <property type="match status" value="9"/>
</dbReference>
<dbReference type="PANTHER" id="PTHR22840:SF12">
    <property type="entry name" value="WD REPEAT-CONTAINING PROTEIN 36"/>
    <property type="match status" value="1"/>
</dbReference>
<dbReference type="PROSITE" id="PS00678">
    <property type="entry name" value="WD_REPEATS_1"/>
    <property type="match status" value="1"/>
</dbReference>
<feature type="domain" description="WDR36/Utp21 C-terminal" evidence="4">
    <location>
        <begin position="678"/>
        <end position="877"/>
    </location>
</feature>
<evidence type="ECO:0000313" key="7">
    <source>
        <dbReference type="EMBL" id="SPQ94899.1"/>
    </source>
</evidence>
<protein>
    <submittedName>
        <fullName evidence="6">Uncharacterized protein</fullName>
    </submittedName>
</protein>
<evidence type="ECO:0000256" key="1">
    <source>
        <dbReference type="ARBA" id="ARBA00022574"/>
    </source>
</evidence>
<evidence type="ECO:0000256" key="3">
    <source>
        <dbReference type="PROSITE-ProRule" id="PRU00221"/>
    </source>
</evidence>
<dbReference type="PROSITE" id="PS50294">
    <property type="entry name" value="WD_REPEATS_REGION"/>
    <property type="match status" value="1"/>
</dbReference>
<accession>A0A0G4J688</accession>
<sequence>MSSQGSRLLSPYRAVGLVSGSVPFHVTKLGTEHFVTVALDKFFHVYNCDRLRLVNVGRSVPHRISSISSGPRGDLTFTANGPDVTIHRRSDIIATLSCHTADVTHLYSIGSSLLSMGSDRKLCVWDIADVVSAVDAKSDHAPHPIRVIDLPHDDSPSCICHPETYLNKVVIGFTSGAAQIYNIHSGRLVYRIREPFPSAILRMAQSPIVDVIAFALANGDIVIHNILTDTHVATLTHGTGVPVTAVAFRTDGVATMVSGGADGSLIVWDLAHRQMLSRHASAHNGRVVSCATFPGEPVLLTSGSDNRLSMWVFDGDGIRLLKSRSGHTSPPSRVLFHDRSQLLSYAGTDLRTISLIRDERNCRLSDGGTKLPPITAVACSDAKEKQWDNVLTCHEDHATVYTWSYARMARGKKSFTCPNNDIATCVCISACGNFGFVGTAGGAVHKFNMQSGMFRGSYPAVSQGITGVACDAMNTNVVVTDLGGSVRICDFRRLSVIETLPMGSPIALLRIHHASGLIAVACDDMTIRVIDLATRKIVRRFSGHTRSLTDVAFSADAGIVVSACTGGSVRAWDMPTGACFDWMQFTKQVTSLSVSPAGDFVCTTHAGSPAVFVWANNAHFSTVFMKRCSSPRSMAISTNSRDMMETADADDVDVDGPHDDADNIVAFEQLLPARGPVANMLTLSSVPESAWRNLGVLDEIKKRNRPTQPVQAPPTAPFFLPTVSGLTPSLALAEMRKNVDDAQDGKSKRMRSDAADELSSSFKALVQSGRYEEVTALLASVQSASALDLIVRSIGLDVNSEGDELLGTVEYLIHAVEKRSSFELVQAFLGRFLSVHQGLLSSAAFASRISVLHDRTCSAWRHAEEMLHSAQAMLAFFSGIQL</sequence>
<dbReference type="Pfam" id="PF25171">
    <property type="entry name" value="Beta-prop_WDR36-Utp21_1st"/>
    <property type="match status" value="1"/>
</dbReference>
<feature type="repeat" description="WD" evidence="3">
    <location>
        <begin position="280"/>
        <end position="311"/>
    </location>
</feature>
<proteinExistence type="predicted"/>
<reference evidence="7 9" key="2">
    <citation type="submission" date="2018-03" db="EMBL/GenBank/DDBJ databases">
        <authorList>
            <person name="Fogelqvist J."/>
        </authorList>
    </citation>
    <scope>NUCLEOTIDE SEQUENCE [LARGE SCALE GENOMIC DNA]</scope>
</reference>
<dbReference type="EMBL" id="OVEO01000003">
    <property type="protein sequence ID" value="SPQ94899.1"/>
    <property type="molecule type" value="Genomic_DNA"/>
</dbReference>
<feature type="domain" description="WDR36/Utp21 N-terminal" evidence="5">
    <location>
        <begin position="35"/>
        <end position="314"/>
    </location>
</feature>
<evidence type="ECO:0000259" key="5">
    <source>
        <dbReference type="Pfam" id="PF25171"/>
    </source>
</evidence>
<dbReference type="SUPFAM" id="SSF50998">
    <property type="entry name" value="Quinoprotein alcohol dehydrogenase-like"/>
    <property type="match status" value="1"/>
</dbReference>
<dbReference type="InterPro" id="IPR036322">
    <property type="entry name" value="WD40_repeat_dom_sf"/>
</dbReference>
<reference evidence="6 8" key="1">
    <citation type="submission" date="2015-02" db="EMBL/GenBank/DDBJ databases">
        <authorList>
            <person name="Chooi Y.-H."/>
        </authorList>
    </citation>
    <scope>NUCLEOTIDE SEQUENCE [LARGE SCALE GENOMIC DNA]</scope>
    <source>
        <strain evidence="6">E3</strain>
    </source>
</reference>
<evidence type="ECO:0000313" key="8">
    <source>
        <dbReference type="Proteomes" id="UP000039324"/>
    </source>
</evidence>
<dbReference type="SUPFAM" id="SSF50978">
    <property type="entry name" value="WD40 repeat-like"/>
    <property type="match status" value="1"/>
</dbReference>
<keyword evidence="2" id="KW-0677">Repeat</keyword>
<keyword evidence="8" id="KW-1185">Reference proteome</keyword>
<dbReference type="PANTHER" id="PTHR22840">
    <property type="entry name" value="WD REPEAT-CONTAINING PROTEIN 36"/>
    <property type="match status" value="1"/>
</dbReference>
<dbReference type="InterPro" id="IPR059157">
    <property type="entry name" value="WDR36-Utp21_N"/>
</dbReference>
<gene>
    <name evidence="6" type="ORF">PBRA_002748</name>
    <name evidence="7" type="ORF">PLBR_LOCUS2114</name>
</gene>
<evidence type="ECO:0000313" key="6">
    <source>
        <dbReference type="EMBL" id="CEP02781.1"/>
    </source>
</evidence>
<feature type="repeat" description="WD" evidence="3">
    <location>
        <begin position="541"/>
        <end position="577"/>
    </location>
</feature>
<dbReference type="InterPro" id="IPR007319">
    <property type="entry name" value="WDR36/Utp21_C"/>
</dbReference>
<dbReference type="Proteomes" id="UP000290189">
    <property type="component" value="Unassembled WGS sequence"/>
</dbReference>
<geneLocation type="mitochondrion" evidence="7"/>
<dbReference type="GO" id="GO:0034388">
    <property type="term" value="C:Pwp2p-containing subcomplex of 90S preribosome"/>
    <property type="evidence" value="ECO:0007669"/>
    <property type="project" value="TreeGrafter"/>
</dbReference>
<feature type="repeat" description="WD" evidence="3">
    <location>
        <begin position="236"/>
        <end position="278"/>
    </location>
</feature>
<dbReference type="Pfam" id="PF04192">
    <property type="entry name" value="Utp21"/>
    <property type="match status" value="1"/>
</dbReference>
<dbReference type="EMBL" id="CDSF01000133">
    <property type="protein sequence ID" value="CEP02781.1"/>
    <property type="molecule type" value="Genomic_DNA"/>
</dbReference>
<evidence type="ECO:0000256" key="2">
    <source>
        <dbReference type="ARBA" id="ARBA00022737"/>
    </source>
</evidence>
<dbReference type="OMA" id="CIYAWRA"/>
<dbReference type="Gene3D" id="2.130.10.10">
    <property type="entry name" value="YVTN repeat-like/Quinoprotein amine dehydrogenase"/>
    <property type="match status" value="2"/>
</dbReference>
<keyword evidence="7" id="KW-0496">Mitochondrion</keyword>
<dbReference type="InterPro" id="IPR019775">
    <property type="entry name" value="WD40_repeat_CS"/>
</dbReference>
<dbReference type="OrthoDB" id="10250769at2759"/>
<dbReference type="PROSITE" id="PS50082">
    <property type="entry name" value="WD_REPEATS_2"/>
    <property type="match status" value="3"/>
</dbReference>
<dbReference type="AlphaFoldDB" id="A0A0G4J688"/>
<organism evidence="6 8">
    <name type="scientific">Plasmodiophora brassicae</name>
    <name type="common">Clubroot disease agent</name>
    <dbReference type="NCBI Taxonomy" id="37360"/>
    <lineage>
        <taxon>Eukaryota</taxon>
        <taxon>Sar</taxon>
        <taxon>Rhizaria</taxon>
        <taxon>Endomyxa</taxon>
        <taxon>Phytomyxea</taxon>
        <taxon>Plasmodiophorida</taxon>
        <taxon>Plasmodiophoridae</taxon>
        <taxon>Plasmodiophora</taxon>
    </lineage>
</organism>
<keyword evidence="1 3" id="KW-0853">WD repeat</keyword>
<dbReference type="InterPro" id="IPR015943">
    <property type="entry name" value="WD40/YVTN_repeat-like_dom_sf"/>
</dbReference>
<dbReference type="STRING" id="37360.A0A0G4J688"/>
<evidence type="ECO:0000313" key="9">
    <source>
        <dbReference type="Proteomes" id="UP000290189"/>
    </source>
</evidence>